<dbReference type="Pfam" id="PF09836">
    <property type="entry name" value="DUF2063"/>
    <property type="match status" value="1"/>
</dbReference>
<feature type="domain" description="Putative DNA-binding" evidence="1">
    <location>
        <begin position="7"/>
        <end position="96"/>
    </location>
</feature>
<dbReference type="InterPro" id="IPR018640">
    <property type="entry name" value="DUF2063"/>
</dbReference>
<proteinExistence type="predicted"/>
<name>A0AAN1FF12_9VIBR</name>
<gene>
    <name evidence="2" type="ORF">BSZ05_05935</name>
</gene>
<dbReference type="KEGG" id="vsh:BSZ05_05935"/>
<dbReference type="InterPro" id="IPR044922">
    <property type="entry name" value="DUF2063_N_sf"/>
</dbReference>
<accession>A0AAN1FF12</accession>
<evidence type="ECO:0000313" key="3">
    <source>
        <dbReference type="Proteomes" id="UP000197092"/>
    </source>
</evidence>
<dbReference type="EMBL" id="CP018308">
    <property type="protein sequence ID" value="ASI89380.1"/>
    <property type="molecule type" value="Genomic_DNA"/>
</dbReference>
<organism evidence="2 3">
    <name type="scientific">Vibrio mediterranei</name>
    <dbReference type="NCBI Taxonomy" id="689"/>
    <lineage>
        <taxon>Bacteria</taxon>
        <taxon>Pseudomonadati</taxon>
        <taxon>Pseudomonadota</taxon>
        <taxon>Gammaproteobacteria</taxon>
        <taxon>Vibrionales</taxon>
        <taxon>Vibrionaceae</taxon>
        <taxon>Vibrio</taxon>
    </lineage>
</organism>
<dbReference type="Proteomes" id="UP000197092">
    <property type="component" value="Chromosome 1"/>
</dbReference>
<protein>
    <recommendedName>
        <fullName evidence="1">Putative DNA-binding domain-containing protein</fullName>
    </recommendedName>
</protein>
<evidence type="ECO:0000313" key="2">
    <source>
        <dbReference type="EMBL" id="ASI89380.1"/>
    </source>
</evidence>
<dbReference type="Gene3D" id="1.10.150.690">
    <property type="entry name" value="DUF2063"/>
    <property type="match status" value="1"/>
</dbReference>
<evidence type="ECO:0000259" key="1">
    <source>
        <dbReference type="Pfam" id="PF09836"/>
    </source>
</evidence>
<sequence>MTMTLNELQQRFSQALLYQSTGEDCDILSDHFTAIDRVQIYRNNFIVSLSEVLAACYPITRQLVGDECFDSMAKHHITQHPPRSGNVMTYGAGFADSVSQLENITLAVPYLLDVMSIEWSLDELQRAEDVTLKEGLEPIINLASVPESQHLDLVFHVKPSSHLIHSNYAIGSLFQAVKDNEFDNLDINQAETLLMVKRGSAQPTLHILNDQLQQLWVGISHGNPLKRINPTLLSELPNLLTWDVVAGFTLFNENNPRSMV</sequence>
<dbReference type="AlphaFoldDB" id="A0AAN1FF12"/>
<reference evidence="3" key="1">
    <citation type="submission" date="2016-12" db="EMBL/GenBank/DDBJ databases">
        <title>Comparative genomic analysis reveals the diversity, evolution, and environmental adaptation strategies of the genus Vibrio.</title>
        <authorList>
            <person name="Lin H."/>
            <person name="Wang X."/>
            <person name="Zhang X.-H."/>
        </authorList>
    </citation>
    <scope>NUCLEOTIDE SEQUENCE [LARGE SCALE GENOMIC DNA]</scope>
    <source>
        <strain evidence="3">QT6D1</strain>
    </source>
</reference>